<dbReference type="OrthoDB" id="10502796at2759"/>
<keyword evidence="2" id="KW-0812">Transmembrane</keyword>
<protein>
    <submittedName>
        <fullName evidence="3">Uncharacterized protein</fullName>
    </submittedName>
</protein>
<keyword evidence="4" id="KW-1185">Reference proteome</keyword>
<evidence type="ECO:0000256" key="2">
    <source>
        <dbReference type="SAM" id="Phobius"/>
    </source>
</evidence>
<accession>A0A8J5XYE8</accession>
<keyword evidence="2" id="KW-0472">Membrane</keyword>
<reference evidence="3" key="1">
    <citation type="submission" date="2021-05" db="EMBL/GenBank/DDBJ databases">
        <title>The genome of the haptophyte Pavlova lutheri (Diacronema luteri, Pavlovales) - a model for lipid biosynthesis in eukaryotic algae.</title>
        <authorList>
            <person name="Hulatt C.J."/>
            <person name="Posewitz M.C."/>
        </authorList>
    </citation>
    <scope>NUCLEOTIDE SEQUENCE</scope>
    <source>
        <strain evidence="3">NIVA-4/92</strain>
    </source>
</reference>
<feature type="transmembrane region" description="Helical" evidence="2">
    <location>
        <begin position="20"/>
        <end position="42"/>
    </location>
</feature>
<name>A0A8J5XYE8_DIALT</name>
<evidence type="ECO:0000256" key="1">
    <source>
        <dbReference type="SAM" id="Coils"/>
    </source>
</evidence>
<comment type="caution">
    <text evidence="3">The sequence shown here is derived from an EMBL/GenBank/DDBJ whole genome shotgun (WGS) entry which is preliminary data.</text>
</comment>
<keyword evidence="1" id="KW-0175">Coiled coil</keyword>
<dbReference type="Gene3D" id="2.60.120.200">
    <property type="match status" value="2"/>
</dbReference>
<proteinExistence type="predicted"/>
<dbReference type="Proteomes" id="UP000751190">
    <property type="component" value="Unassembled WGS sequence"/>
</dbReference>
<evidence type="ECO:0000313" key="3">
    <source>
        <dbReference type="EMBL" id="KAG8471102.1"/>
    </source>
</evidence>
<dbReference type="EMBL" id="JAGTXO010000001">
    <property type="protein sequence ID" value="KAG8471102.1"/>
    <property type="molecule type" value="Genomic_DNA"/>
</dbReference>
<evidence type="ECO:0000313" key="4">
    <source>
        <dbReference type="Proteomes" id="UP000751190"/>
    </source>
</evidence>
<dbReference type="SUPFAM" id="SSF49899">
    <property type="entry name" value="Concanavalin A-like lectins/glucanases"/>
    <property type="match status" value="2"/>
</dbReference>
<feature type="coiled-coil region" evidence="1">
    <location>
        <begin position="476"/>
        <end position="503"/>
    </location>
</feature>
<organism evidence="3 4">
    <name type="scientific">Diacronema lutheri</name>
    <name type="common">Unicellular marine alga</name>
    <name type="synonym">Monochrysis lutheri</name>
    <dbReference type="NCBI Taxonomy" id="2081491"/>
    <lineage>
        <taxon>Eukaryota</taxon>
        <taxon>Haptista</taxon>
        <taxon>Haptophyta</taxon>
        <taxon>Pavlovophyceae</taxon>
        <taxon>Pavlovales</taxon>
        <taxon>Pavlovaceae</taxon>
        <taxon>Diacronema</taxon>
    </lineage>
</organism>
<dbReference type="AlphaFoldDB" id="A0A8J5XYE8"/>
<keyword evidence="2" id="KW-1133">Transmembrane helix</keyword>
<dbReference type="InterPro" id="IPR013320">
    <property type="entry name" value="ConA-like_dom_sf"/>
</dbReference>
<gene>
    <name evidence="3" type="ORF">KFE25_009523</name>
</gene>
<sequence length="657" mass="71407">MSDALRGEAVPPSFSTSLGVAIPLAASILLAAALAVVHRFVVEPPEDSKRKRVPKRRHIIMAPTSWTDRRTLYSTPRAFECWLKMSRTSHGGVLIGSLGPWTTRAINVEVREGRPRIVWRARDFAYEWTVETDVRTEEWVHLVITFATNSALDMLLCFIDGAEVEDARPETALPTVVPELAMLVGRDHTDDPDQAFDGEIALVRLWSCVLPDEVIESHAAGTNRIYPALSEDVRNAAALEREERRIDADGLAYDAKHLIYHFHHTWPERAELARAPVSIDFWLCLSDASAGGTVCSSAPAAGSIVVQVLPKAARVRLTWHACSRASASADAEGAGGGMGVPMFDLTLAAAVPRGRWAHVALVYSRERDAILGFVDGQSAGEARRVAGMGLEPLALPQGPMCYAQDARPVGARGGGWFDGELSHVRFWASELRPAAIAAHAQGRAIRAAQLVKPNDARVAVDCRERRLVEQAQLAASADAEAEADAARRELEMAEQRRRHDEMLRVSKRQAAGAQVKVASFMVGKQVRFDDSFSQPAHVSRGWDVGSTEHGAANGAVLGALAALMEQFPAARLEIHVKVGSFGGGDLSRNRAVNNAAKALQLDPRTPKTVVEEIAKRRATATRDELVRLGMAEARLQLKWTALASASDVHFTPKPVSD</sequence>
<dbReference type="Pfam" id="PF13385">
    <property type="entry name" value="Laminin_G_3"/>
    <property type="match status" value="2"/>
</dbReference>